<dbReference type="PANTHER" id="PTHR11986">
    <property type="entry name" value="AMINOTRANSFERASE CLASS III"/>
    <property type="match status" value="1"/>
</dbReference>
<keyword evidence="4 5" id="KW-0663">Pyridoxal phosphate</keyword>
<dbReference type="Proteomes" id="UP000293291">
    <property type="component" value="Unassembled WGS sequence"/>
</dbReference>
<dbReference type="PIRSF" id="PIRSF000521">
    <property type="entry name" value="Transaminase_4ab_Lys_Orn"/>
    <property type="match status" value="1"/>
</dbReference>
<keyword evidence="5" id="KW-0963">Cytoplasm</keyword>
<dbReference type="GO" id="GO:0006526">
    <property type="term" value="P:L-arginine biosynthetic process"/>
    <property type="evidence" value="ECO:0007669"/>
    <property type="project" value="UniProtKB-UniRule"/>
</dbReference>
<dbReference type="InterPro" id="IPR005814">
    <property type="entry name" value="Aminotrans_3"/>
</dbReference>
<feature type="binding site" evidence="5">
    <location>
        <position position="276"/>
    </location>
    <ligand>
        <name>N(2)-acetyl-L-ornithine</name>
        <dbReference type="ChEBI" id="CHEBI:57805"/>
    </ligand>
</feature>
<dbReference type="AlphaFoldDB" id="A0A4Q2SD19"/>
<dbReference type="EC" id="2.6.1.11" evidence="5"/>
<dbReference type="OrthoDB" id="4510254at2"/>
<dbReference type="RefSeq" id="WP_129454304.1">
    <property type="nucleotide sequence ID" value="NZ_JACXYX010000010.1"/>
</dbReference>
<feature type="modified residue" description="N6-(pyridoxal phosphate)lysine" evidence="5">
    <location>
        <position position="248"/>
    </location>
</feature>
<accession>A0A4Q2SD19</accession>
<dbReference type="NCBIfam" id="TIGR00707">
    <property type="entry name" value="argD"/>
    <property type="match status" value="1"/>
</dbReference>
<comment type="pathway">
    <text evidence="5">Amino-acid biosynthesis; L-arginine biosynthesis; N(2)-acetyl-L-ornithine from L-glutamate: step 4/4.</text>
</comment>
<feature type="binding site" evidence="5">
    <location>
        <position position="133"/>
    </location>
    <ligand>
        <name>pyridoxal 5'-phosphate</name>
        <dbReference type="ChEBI" id="CHEBI:597326"/>
    </ligand>
</feature>
<dbReference type="InterPro" id="IPR050103">
    <property type="entry name" value="Class-III_PLP-dep_AT"/>
</dbReference>
<organism evidence="6 7">
    <name type="scientific">Nocardioides ganghwensis</name>
    <dbReference type="NCBI Taxonomy" id="252230"/>
    <lineage>
        <taxon>Bacteria</taxon>
        <taxon>Bacillati</taxon>
        <taxon>Actinomycetota</taxon>
        <taxon>Actinomycetes</taxon>
        <taxon>Propionibacteriales</taxon>
        <taxon>Nocardioidaceae</taxon>
        <taxon>Nocardioides</taxon>
    </lineage>
</organism>
<comment type="catalytic activity">
    <reaction evidence="5">
        <text>N(2)-acetyl-L-ornithine + 2-oxoglutarate = N-acetyl-L-glutamate 5-semialdehyde + L-glutamate</text>
        <dbReference type="Rhea" id="RHEA:18049"/>
        <dbReference type="ChEBI" id="CHEBI:16810"/>
        <dbReference type="ChEBI" id="CHEBI:29123"/>
        <dbReference type="ChEBI" id="CHEBI:29985"/>
        <dbReference type="ChEBI" id="CHEBI:57805"/>
        <dbReference type="EC" id="2.6.1.11"/>
    </reaction>
</comment>
<gene>
    <name evidence="5" type="primary">argD</name>
    <name evidence="6" type="ORF">EUA07_07030</name>
</gene>
<keyword evidence="5" id="KW-0055">Arginine biosynthesis</keyword>
<evidence type="ECO:0000256" key="5">
    <source>
        <dbReference type="HAMAP-Rule" id="MF_01107"/>
    </source>
</evidence>
<dbReference type="NCBIfam" id="NF002874">
    <property type="entry name" value="PRK03244.1"/>
    <property type="match status" value="1"/>
</dbReference>
<protein>
    <recommendedName>
        <fullName evidence="5">Acetylornithine aminotransferase</fullName>
        <shortName evidence="5">ACOAT</shortName>
        <ecNumber evidence="5">2.6.1.11</ecNumber>
    </recommendedName>
</protein>
<keyword evidence="3 5" id="KW-0808">Transferase</keyword>
<dbReference type="UniPathway" id="UPA00068">
    <property type="reaction ID" value="UER00109"/>
</dbReference>
<sequence>MSESLQHRYAGAVMNTFGPPALALVRGEGAHVWDADGKEYVDLLGGIAVNALGHAHPALVQAVTTQLSTLGHVSNFFATEPQVALAEQLVRLLGWDESARVFFSNSGAEANEAAFKLTRRTGRTRLVAAEGSFHGRTMGALALTSKAAYREPFEPLPGDVTFVPYDDVAALEAAVDGTVAAVVLEPVQGEAGVVVPSADYLAEAQRIAHEHGALLWLDEVQTGIARTGAWFAHQLVEDVAPDIVTLAKGLGGGIPIGATVAHGAAASLLQPGNHGTTFGGNPVAAAAGRAVLDTIEADGLLAAVVERGAQLEALLRKQTGVVEVTGSGLMRGAELDGPYATHAVASAREAGFILNATGPTRLRFVPPLVITAADLDALDAALPGILDNARAAAAPSTTPSTTETTP</sequence>
<dbReference type="PANTHER" id="PTHR11986:SF79">
    <property type="entry name" value="ACETYLORNITHINE AMINOTRANSFERASE, MITOCHONDRIAL"/>
    <property type="match status" value="1"/>
</dbReference>
<keyword evidence="7" id="KW-1185">Reference proteome</keyword>
<proteinExistence type="inferred from homology"/>
<comment type="similarity">
    <text evidence="5">Belongs to the class-III pyridoxal-phosphate-dependent aminotransferase family. ArgD subfamily.</text>
</comment>
<dbReference type="EMBL" id="SDWU01000007">
    <property type="protein sequence ID" value="RYC02902.1"/>
    <property type="molecule type" value="Genomic_DNA"/>
</dbReference>
<keyword evidence="2 5" id="KW-0028">Amino-acid biosynthesis</keyword>
<feature type="binding site" evidence="5">
    <location>
        <position position="277"/>
    </location>
    <ligand>
        <name>pyridoxal 5'-phosphate</name>
        <dbReference type="ChEBI" id="CHEBI:597326"/>
    </ligand>
</feature>
<dbReference type="Gene3D" id="3.90.1150.10">
    <property type="entry name" value="Aspartate Aminotransferase, domain 1"/>
    <property type="match status" value="1"/>
</dbReference>
<dbReference type="SUPFAM" id="SSF53383">
    <property type="entry name" value="PLP-dependent transferases"/>
    <property type="match status" value="1"/>
</dbReference>
<keyword evidence="1 5" id="KW-0032">Aminotransferase</keyword>
<dbReference type="GO" id="GO:0005737">
    <property type="term" value="C:cytoplasm"/>
    <property type="evidence" value="ECO:0007669"/>
    <property type="project" value="UniProtKB-SubCell"/>
</dbReference>
<comment type="subunit">
    <text evidence="5">Homodimer.</text>
</comment>
<evidence type="ECO:0000313" key="6">
    <source>
        <dbReference type="EMBL" id="RYC02902.1"/>
    </source>
</evidence>
<feature type="binding site" evidence="5">
    <location>
        <position position="136"/>
    </location>
    <ligand>
        <name>N(2)-acetyl-L-ornithine</name>
        <dbReference type="ChEBI" id="CHEBI:57805"/>
    </ligand>
</feature>
<dbReference type="GO" id="GO:0003992">
    <property type="term" value="F:N2-acetyl-L-ornithine:2-oxoglutarate 5-aminotransferase activity"/>
    <property type="evidence" value="ECO:0007669"/>
    <property type="project" value="UniProtKB-UniRule"/>
</dbReference>
<dbReference type="InterPro" id="IPR015424">
    <property type="entry name" value="PyrdxlP-dep_Trfase"/>
</dbReference>
<feature type="binding site" evidence="5">
    <location>
        <begin position="218"/>
        <end position="221"/>
    </location>
    <ligand>
        <name>pyridoxal 5'-phosphate</name>
        <dbReference type="ChEBI" id="CHEBI:597326"/>
    </ligand>
</feature>
<comment type="miscellaneous">
    <text evidence="5">May also have succinyldiaminopimelate aminotransferase activity, thus carrying out the corresponding step in lysine biosynthesis.</text>
</comment>
<dbReference type="CDD" id="cd00610">
    <property type="entry name" value="OAT_like"/>
    <property type="match status" value="1"/>
</dbReference>
<comment type="subcellular location">
    <subcellularLocation>
        <location evidence="5">Cytoplasm</location>
    </subcellularLocation>
</comment>
<evidence type="ECO:0000256" key="1">
    <source>
        <dbReference type="ARBA" id="ARBA00022576"/>
    </source>
</evidence>
<evidence type="ECO:0000256" key="4">
    <source>
        <dbReference type="ARBA" id="ARBA00022898"/>
    </source>
</evidence>
<dbReference type="InterPro" id="IPR015422">
    <property type="entry name" value="PyrdxlP-dep_Trfase_small"/>
</dbReference>
<evidence type="ECO:0000256" key="3">
    <source>
        <dbReference type="ARBA" id="ARBA00022679"/>
    </source>
</evidence>
<dbReference type="Pfam" id="PF00202">
    <property type="entry name" value="Aminotran_3"/>
    <property type="match status" value="1"/>
</dbReference>
<evidence type="ECO:0000256" key="2">
    <source>
        <dbReference type="ARBA" id="ARBA00022605"/>
    </source>
</evidence>
<comment type="cofactor">
    <cofactor evidence="5">
        <name>pyridoxal 5'-phosphate</name>
        <dbReference type="ChEBI" id="CHEBI:597326"/>
    </cofactor>
    <text evidence="5">Binds 1 pyridoxal phosphate per subunit.</text>
</comment>
<dbReference type="InterPro" id="IPR049704">
    <property type="entry name" value="Aminotrans_3_PPA_site"/>
</dbReference>
<dbReference type="GO" id="GO:0030170">
    <property type="term" value="F:pyridoxal phosphate binding"/>
    <property type="evidence" value="ECO:0007669"/>
    <property type="project" value="InterPro"/>
</dbReference>
<dbReference type="GO" id="GO:0042802">
    <property type="term" value="F:identical protein binding"/>
    <property type="evidence" value="ECO:0007669"/>
    <property type="project" value="TreeGrafter"/>
</dbReference>
<evidence type="ECO:0000313" key="7">
    <source>
        <dbReference type="Proteomes" id="UP000293291"/>
    </source>
</evidence>
<reference evidence="6 7" key="1">
    <citation type="submission" date="2019-01" db="EMBL/GenBank/DDBJ databases">
        <title>Novel species of Nocardioides.</title>
        <authorList>
            <person name="Liu Q."/>
            <person name="Xin Y.-H."/>
        </authorList>
    </citation>
    <scope>NUCLEOTIDE SEQUENCE [LARGE SCALE GENOMIC DNA]</scope>
    <source>
        <strain evidence="6 7">CGMCC 4.6875</strain>
    </source>
</reference>
<dbReference type="Gene3D" id="3.40.640.10">
    <property type="entry name" value="Type I PLP-dependent aspartate aminotransferase-like (Major domain)"/>
    <property type="match status" value="1"/>
</dbReference>
<dbReference type="HAMAP" id="MF_01107">
    <property type="entry name" value="ArgD_aminotrans_3"/>
    <property type="match status" value="1"/>
</dbReference>
<name>A0A4Q2SD19_9ACTN</name>
<comment type="caution">
    <text evidence="6">The sequence shown here is derived from an EMBL/GenBank/DDBJ whole genome shotgun (WGS) entry which is preliminary data.</text>
</comment>
<dbReference type="InterPro" id="IPR004636">
    <property type="entry name" value="AcOrn/SuccOrn_fam"/>
</dbReference>
<dbReference type="PROSITE" id="PS00600">
    <property type="entry name" value="AA_TRANSFER_CLASS_3"/>
    <property type="match status" value="1"/>
</dbReference>
<dbReference type="FunFam" id="3.40.640.10:FF:000004">
    <property type="entry name" value="Acetylornithine aminotransferase"/>
    <property type="match status" value="1"/>
</dbReference>
<feature type="binding site" evidence="5">
    <location>
        <begin position="107"/>
        <end position="108"/>
    </location>
    <ligand>
        <name>pyridoxal 5'-phosphate</name>
        <dbReference type="ChEBI" id="CHEBI:597326"/>
    </ligand>
</feature>
<dbReference type="InterPro" id="IPR015421">
    <property type="entry name" value="PyrdxlP-dep_Trfase_major"/>
</dbReference>